<dbReference type="GO" id="GO:0009086">
    <property type="term" value="P:methionine biosynthetic process"/>
    <property type="evidence" value="ECO:0007669"/>
    <property type="project" value="TreeGrafter"/>
</dbReference>
<evidence type="ECO:0000256" key="9">
    <source>
        <dbReference type="RuleBase" id="RU003862"/>
    </source>
</evidence>
<dbReference type="GO" id="GO:0035999">
    <property type="term" value="P:tetrahydrofolate interconversion"/>
    <property type="evidence" value="ECO:0007669"/>
    <property type="project" value="UniProtKB-UniPathway"/>
</dbReference>
<evidence type="ECO:0000256" key="7">
    <source>
        <dbReference type="ARBA" id="ARBA00034478"/>
    </source>
</evidence>
<keyword evidence="11" id="KW-1185">Reference proteome</keyword>
<dbReference type="PANTHER" id="PTHR45754">
    <property type="entry name" value="METHYLENETETRAHYDROFOLATE REDUCTASE"/>
    <property type="match status" value="1"/>
</dbReference>
<comment type="pathway">
    <text evidence="2 9">One-carbon metabolism; tetrahydrofolate interconversion.</text>
</comment>
<evidence type="ECO:0000256" key="8">
    <source>
        <dbReference type="ARBA" id="ARBA00048628"/>
    </source>
</evidence>
<evidence type="ECO:0000256" key="1">
    <source>
        <dbReference type="ARBA" id="ARBA00001974"/>
    </source>
</evidence>
<dbReference type="UniPathway" id="UPA00193"/>
<gene>
    <name evidence="10" type="ORF">THIAE_06720</name>
</gene>
<dbReference type="eggNOG" id="COG0685">
    <property type="taxonomic scope" value="Bacteria"/>
</dbReference>
<evidence type="ECO:0000313" key="10">
    <source>
        <dbReference type="EMBL" id="AHF01488.1"/>
    </source>
</evidence>
<dbReference type="PANTHER" id="PTHR45754:SF3">
    <property type="entry name" value="METHYLENETETRAHYDROFOLATE REDUCTASE (NADPH)"/>
    <property type="match status" value="1"/>
</dbReference>
<keyword evidence="5 9" id="KW-0274">FAD</keyword>
<dbReference type="SUPFAM" id="SSF51730">
    <property type="entry name" value="FAD-linked oxidoreductase"/>
    <property type="match status" value="1"/>
</dbReference>
<dbReference type="AlphaFoldDB" id="W0DW27"/>
<evidence type="ECO:0000256" key="6">
    <source>
        <dbReference type="ARBA" id="ARBA00023002"/>
    </source>
</evidence>
<comment type="pathway">
    <text evidence="7">Amino-acid biosynthesis; L-methionine biosynthesis via de novo pathway.</text>
</comment>
<organism evidence="10 11">
    <name type="scientific">Thiomicrospira aerophila AL3</name>
    <dbReference type="NCBI Taxonomy" id="717772"/>
    <lineage>
        <taxon>Bacteria</taxon>
        <taxon>Pseudomonadati</taxon>
        <taxon>Pseudomonadota</taxon>
        <taxon>Gammaproteobacteria</taxon>
        <taxon>Thiotrichales</taxon>
        <taxon>Piscirickettsiaceae</taxon>
        <taxon>Thiomicrospira</taxon>
    </lineage>
</organism>
<reference evidence="10 11" key="1">
    <citation type="submission" date="2013-12" db="EMBL/GenBank/DDBJ databases">
        <authorList>
            <consortium name="DOE Joint Genome Institute"/>
            <person name="Kappler U."/>
            <person name="Huntemann M."/>
            <person name="Han J."/>
            <person name="Chen A."/>
            <person name="Kyrpides N."/>
            <person name="Mavromatis K."/>
            <person name="Markowitz V."/>
            <person name="Palaniappan K."/>
            <person name="Ivanova N."/>
            <person name="Schaumberg A."/>
            <person name="Pati A."/>
            <person name="Liolios K."/>
            <person name="Nordberg H.P."/>
            <person name="Cantor M.N."/>
            <person name="Hua S.X."/>
            <person name="Woyke T."/>
        </authorList>
    </citation>
    <scope>NUCLEOTIDE SEQUENCE [LARGE SCALE GENOMIC DNA]</scope>
    <source>
        <strain evidence="11">AL2</strain>
    </source>
</reference>
<dbReference type="RefSeq" id="WP_006461021.1">
    <property type="nucleotide sequence ID" value="NZ_CP007030.1"/>
</dbReference>
<dbReference type="InterPro" id="IPR003171">
    <property type="entry name" value="Mehydrof_redctse-like"/>
</dbReference>
<comment type="cofactor">
    <cofactor evidence="1 9">
        <name>FAD</name>
        <dbReference type="ChEBI" id="CHEBI:57692"/>
    </cofactor>
</comment>
<dbReference type="HOGENOM" id="CLU_081788_0_0_6"/>
<dbReference type="Proteomes" id="UP000005380">
    <property type="component" value="Chromosome"/>
</dbReference>
<dbReference type="GO" id="GO:0071949">
    <property type="term" value="F:FAD binding"/>
    <property type="evidence" value="ECO:0007669"/>
    <property type="project" value="TreeGrafter"/>
</dbReference>
<dbReference type="GO" id="GO:0005829">
    <property type="term" value="C:cytosol"/>
    <property type="evidence" value="ECO:0007669"/>
    <property type="project" value="TreeGrafter"/>
</dbReference>
<evidence type="ECO:0000256" key="5">
    <source>
        <dbReference type="ARBA" id="ARBA00022827"/>
    </source>
</evidence>
<dbReference type="Pfam" id="PF02219">
    <property type="entry name" value="MTHFR"/>
    <property type="match status" value="1"/>
</dbReference>
<keyword evidence="6 9" id="KW-0560">Oxidoreductase</keyword>
<evidence type="ECO:0000256" key="3">
    <source>
        <dbReference type="ARBA" id="ARBA00006743"/>
    </source>
</evidence>
<dbReference type="InParanoid" id="W0DW27"/>
<dbReference type="Gene3D" id="3.20.20.220">
    <property type="match status" value="1"/>
</dbReference>
<evidence type="ECO:0000256" key="4">
    <source>
        <dbReference type="ARBA" id="ARBA00022630"/>
    </source>
</evidence>
<dbReference type="EMBL" id="CP007030">
    <property type="protein sequence ID" value="AHF01488.1"/>
    <property type="molecule type" value="Genomic_DNA"/>
</dbReference>
<dbReference type="OrthoDB" id="9812555at2"/>
<keyword evidence="4 9" id="KW-0285">Flavoprotein</keyword>
<dbReference type="KEGG" id="tao:THIAE_06720"/>
<comment type="catalytic activity">
    <reaction evidence="8">
        <text>(6S)-5-methyl-5,6,7,8-tetrahydrofolate + NAD(+) = (6R)-5,10-methylene-5,6,7,8-tetrahydrofolate + NADH + H(+)</text>
        <dbReference type="Rhea" id="RHEA:19821"/>
        <dbReference type="ChEBI" id="CHEBI:15378"/>
        <dbReference type="ChEBI" id="CHEBI:15636"/>
        <dbReference type="ChEBI" id="CHEBI:18608"/>
        <dbReference type="ChEBI" id="CHEBI:57540"/>
        <dbReference type="ChEBI" id="CHEBI:57945"/>
        <dbReference type="EC" id="1.5.1.54"/>
    </reaction>
    <physiologicalReaction direction="right-to-left" evidence="8">
        <dbReference type="Rhea" id="RHEA:19823"/>
    </physiologicalReaction>
</comment>
<accession>W0DW27</accession>
<name>W0DW27_9GAMM</name>
<protein>
    <recommendedName>
        <fullName evidence="9">Methylenetetrahydrofolate reductase</fullName>
    </recommendedName>
</protein>
<proteinExistence type="inferred from homology"/>
<dbReference type="GO" id="GO:0106312">
    <property type="term" value="F:methylenetetrahydrofolate reductase (NADH) activity"/>
    <property type="evidence" value="ECO:0007669"/>
    <property type="project" value="UniProtKB-EC"/>
</dbReference>
<evidence type="ECO:0000256" key="2">
    <source>
        <dbReference type="ARBA" id="ARBA00004777"/>
    </source>
</evidence>
<comment type="similarity">
    <text evidence="3 9">Belongs to the methylenetetrahydrofolate reductase family.</text>
</comment>
<dbReference type="InterPro" id="IPR029041">
    <property type="entry name" value="FAD-linked_oxidoreductase-like"/>
</dbReference>
<evidence type="ECO:0000313" key="11">
    <source>
        <dbReference type="Proteomes" id="UP000005380"/>
    </source>
</evidence>
<sequence length="304" mass="33198">MKPTITHLIKHSSIEVTPKGALSVANVADFLQPNTPVYVTALPGMDFADTLHTCKRLANEGMIPVPHFTARRFKNRAQLELQLATATEECGVTQILALAGADKQPAGAFSDTISMLETGLFEKYGIQSIGIAAHPEGCPDIAPASLKAHKQRKIQFSEVSEIDMYMVTQFVFEAQPIIDWIERIREEGNPLAVHVGIPGIASLRSLIGHAQACGIGASKNLLLKQAKNIHKLLSLQAPNKLIRDLADYTLKTPEAKITGCHLFPLGGFEQTAKWRSAIAKGQFELTADGFELHYCKKCHLVGNR</sequence>
<dbReference type="STRING" id="717772.THIAE_06720"/>